<protein>
    <recommendedName>
        <fullName evidence="3">ATP-grasp domain-containing protein</fullName>
    </recommendedName>
</protein>
<accession>A0A3M0CQM6</accession>
<dbReference type="InParanoid" id="A0A3M0CQM6"/>
<dbReference type="OrthoDB" id="583309at2"/>
<organism evidence="1 2">
    <name type="scientific">Eilatimonas milleporae</name>
    <dbReference type="NCBI Taxonomy" id="911205"/>
    <lineage>
        <taxon>Bacteria</taxon>
        <taxon>Pseudomonadati</taxon>
        <taxon>Pseudomonadota</taxon>
        <taxon>Alphaproteobacteria</taxon>
        <taxon>Kordiimonadales</taxon>
        <taxon>Kordiimonadaceae</taxon>
        <taxon>Eilatimonas</taxon>
    </lineage>
</organism>
<comment type="caution">
    <text evidence="1">The sequence shown here is derived from an EMBL/GenBank/DDBJ whole genome shotgun (WGS) entry which is preliminary data.</text>
</comment>
<sequence>MSDSSYVLVLGASADGQMVGVLDCLKKRNVPYVFLDADTVRDVRFSVEENGRSSLSVDGRALGRPALVWTRIKIGTLLGQAGPEVADEYIKRNEWAGFLSELAYHYEGEQIYQPRHARRADCKMFQFPLAAKAGFSIPNTAYFVGEQHARDFIRAYPRSVAKPIQARSVPAQAGSIDTYINLPTMPVDADTISQADDGEFSHCPQFFQERIAEGVEYRTFGFRDRIFSYRYRTRVEDRYLPDERVLFGGEYRGVSLYGAQFVAVDPPQGLGEAVREFLERSDLEYAAFDTIETSDGRHVFLECNPEGQWYAAAATGTLQDVCDHFAVIVEQKLSRKIGTGAVDTVATVA</sequence>
<dbReference type="Proteomes" id="UP000271227">
    <property type="component" value="Unassembled WGS sequence"/>
</dbReference>
<evidence type="ECO:0008006" key="3">
    <source>
        <dbReference type="Google" id="ProtNLM"/>
    </source>
</evidence>
<proteinExistence type="predicted"/>
<evidence type="ECO:0000313" key="2">
    <source>
        <dbReference type="Proteomes" id="UP000271227"/>
    </source>
</evidence>
<keyword evidence="2" id="KW-1185">Reference proteome</keyword>
<evidence type="ECO:0000313" key="1">
    <source>
        <dbReference type="EMBL" id="RMB11848.1"/>
    </source>
</evidence>
<dbReference type="AlphaFoldDB" id="A0A3M0CQM6"/>
<dbReference type="EMBL" id="REFR01000009">
    <property type="protein sequence ID" value="RMB11848.1"/>
    <property type="molecule type" value="Genomic_DNA"/>
</dbReference>
<name>A0A3M0CQM6_9PROT</name>
<dbReference type="SUPFAM" id="SSF56059">
    <property type="entry name" value="Glutathione synthetase ATP-binding domain-like"/>
    <property type="match status" value="1"/>
</dbReference>
<dbReference type="RefSeq" id="WP_121937083.1">
    <property type="nucleotide sequence ID" value="NZ_REFR01000009.1"/>
</dbReference>
<reference evidence="1 2" key="1">
    <citation type="submission" date="2018-10" db="EMBL/GenBank/DDBJ databases">
        <title>Genomic Encyclopedia of Archaeal and Bacterial Type Strains, Phase II (KMG-II): from individual species to whole genera.</title>
        <authorList>
            <person name="Goeker M."/>
        </authorList>
    </citation>
    <scope>NUCLEOTIDE SEQUENCE [LARGE SCALE GENOMIC DNA]</scope>
    <source>
        <strain evidence="1 2">DSM 25217</strain>
    </source>
</reference>
<gene>
    <name evidence="1" type="ORF">BXY39_0334</name>
</gene>
<dbReference type="Gene3D" id="3.30.470.20">
    <property type="entry name" value="ATP-grasp fold, B domain"/>
    <property type="match status" value="1"/>
</dbReference>